<evidence type="ECO:0000256" key="1">
    <source>
        <dbReference type="ARBA" id="ARBA00001933"/>
    </source>
</evidence>
<dbReference type="PIRSF" id="PIRSF000390">
    <property type="entry name" value="PLP_StrS"/>
    <property type="match status" value="1"/>
</dbReference>
<dbReference type="FunFam" id="3.40.640.10:FF:000079">
    <property type="entry name" value="LPS biosynthesis protein"/>
    <property type="match status" value="1"/>
</dbReference>
<accession>W0SI23</accession>
<comment type="similarity">
    <text evidence="3 4">Belongs to the DegT/DnrJ/EryC1 family.</text>
</comment>
<reference evidence="5 6" key="1">
    <citation type="journal article" date="2014" name="Syst. Appl. Microbiol.">
        <title>Complete genomes of freshwater sulfur oxidizers Sulfuricella denitrificans skB26 and Sulfuritalea hydrogenivorans sk43H: genetic insights into the sulfur oxidation pathway of betaproteobacteria.</title>
        <authorList>
            <person name="Watanabe T."/>
            <person name="Kojima H."/>
            <person name="Fukui M."/>
        </authorList>
    </citation>
    <scope>NUCLEOTIDE SEQUENCE [LARGE SCALE GENOMIC DNA]</scope>
    <source>
        <strain evidence="5">DSM22779</strain>
    </source>
</reference>
<evidence type="ECO:0000313" key="5">
    <source>
        <dbReference type="EMBL" id="BAO30555.1"/>
    </source>
</evidence>
<organism evidence="5 6">
    <name type="scientific">Sulfuritalea hydrogenivorans sk43H</name>
    <dbReference type="NCBI Taxonomy" id="1223802"/>
    <lineage>
        <taxon>Bacteria</taxon>
        <taxon>Pseudomonadati</taxon>
        <taxon>Pseudomonadota</taxon>
        <taxon>Betaproteobacteria</taxon>
        <taxon>Nitrosomonadales</taxon>
        <taxon>Sterolibacteriaceae</taxon>
        <taxon>Sulfuritalea</taxon>
    </lineage>
</organism>
<comment type="cofactor">
    <cofactor evidence="1">
        <name>pyridoxal 5'-phosphate</name>
        <dbReference type="ChEBI" id="CHEBI:597326"/>
    </cofactor>
</comment>
<dbReference type="KEGG" id="shd:SUTH_02776"/>
<dbReference type="InterPro" id="IPR015422">
    <property type="entry name" value="PyrdxlP-dep_Trfase_small"/>
</dbReference>
<evidence type="ECO:0000256" key="2">
    <source>
        <dbReference type="ARBA" id="ARBA00022898"/>
    </source>
</evidence>
<dbReference type="OrthoDB" id="9804264at2"/>
<protein>
    <submittedName>
        <fullName evidence="5">CDP-6deoxy-D-xylo-4-hexulose-3-dehydrase</fullName>
    </submittedName>
</protein>
<dbReference type="PANTHER" id="PTHR30244">
    <property type="entry name" value="TRANSAMINASE"/>
    <property type="match status" value="1"/>
</dbReference>
<dbReference type="SUPFAM" id="SSF53383">
    <property type="entry name" value="PLP-dependent transferases"/>
    <property type="match status" value="1"/>
</dbReference>
<dbReference type="RefSeq" id="WP_041100047.1">
    <property type="nucleotide sequence ID" value="NZ_AP012547.1"/>
</dbReference>
<dbReference type="Pfam" id="PF01041">
    <property type="entry name" value="DegT_DnrJ_EryC1"/>
    <property type="match status" value="1"/>
</dbReference>
<dbReference type="Proteomes" id="UP000031637">
    <property type="component" value="Chromosome"/>
</dbReference>
<evidence type="ECO:0000256" key="4">
    <source>
        <dbReference type="RuleBase" id="RU004508"/>
    </source>
</evidence>
<dbReference type="InterPro" id="IPR015424">
    <property type="entry name" value="PyrdxlP-dep_Trfase"/>
</dbReference>
<dbReference type="Gene3D" id="3.90.1150.10">
    <property type="entry name" value="Aspartate Aminotransferase, domain 1"/>
    <property type="match status" value="1"/>
</dbReference>
<dbReference type="GO" id="GO:0008483">
    <property type="term" value="F:transaminase activity"/>
    <property type="evidence" value="ECO:0007669"/>
    <property type="project" value="TreeGrafter"/>
</dbReference>
<dbReference type="EMBL" id="AP012547">
    <property type="protein sequence ID" value="BAO30555.1"/>
    <property type="molecule type" value="Genomic_DNA"/>
</dbReference>
<dbReference type="NCBIfam" id="NF011936">
    <property type="entry name" value="PRK15407.1"/>
    <property type="match status" value="1"/>
</dbReference>
<dbReference type="InterPro" id="IPR015421">
    <property type="entry name" value="PyrdxlP-dep_Trfase_major"/>
</dbReference>
<dbReference type="HOGENOM" id="CLU_033332_5_0_4"/>
<dbReference type="CDD" id="cd00616">
    <property type="entry name" value="AHBA_syn"/>
    <property type="match status" value="1"/>
</dbReference>
<dbReference type="GO" id="GO:0000271">
    <property type="term" value="P:polysaccharide biosynthetic process"/>
    <property type="evidence" value="ECO:0007669"/>
    <property type="project" value="TreeGrafter"/>
</dbReference>
<dbReference type="STRING" id="1223802.SUTH_02776"/>
<keyword evidence="2 4" id="KW-0663">Pyridoxal phosphate</keyword>
<dbReference type="Gene3D" id="3.40.640.10">
    <property type="entry name" value="Type I PLP-dependent aspartate aminotransferase-like (Major domain)"/>
    <property type="match status" value="1"/>
</dbReference>
<sequence length="439" mass="47692">MTLDEQRKQILARVRDYAAQQELRAPFAAGNSAVPVSGRVLDAEAYVALVDAALDGWLTTGRFNDEFEKQIAARIGVARALTVNSGSSANLLALSALTSPLLGERALKPGDEVITAAAGFPTTINPILQNGLVPVFVDSELPTYNPGAASIAAAIGPRTRAIMLAHALGNPFDAAALRALADQHGLWLIEDCCDAFGATHDGRSVGTFGHIGTLSFYPAHHITTGEGGAVFTSDPVLARAIESFRDWGRDCYCAPGKDNTCGKRFDWQLGKLPCGYDHKYTYSHAGYNLKITDMQAALGVAQMGRLDEFIAARRSNFAHLKTRLKACEEFLMLPEATPNSDPSWFGFLLTLRENAPCNRVDLLRYLDQHKIGTRLLFAGNVTRQPYMQGRDYRVAGTLANADIITERSFWIGVYPGLTTEMLDYAADRISEFLGVGSAW</sequence>
<gene>
    <name evidence="5" type="ORF">SUTH_02776</name>
</gene>
<proteinExistence type="inferred from homology"/>
<evidence type="ECO:0000256" key="3">
    <source>
        <dbReference type="ARBA" id="ARBA00037999"/>
    </source>
</evidence>
<dbReference type="GO" id="GO:0030170">
    <property type="term" value="F:pyridoxal phosphate binding"/>
    <property type="evidence" value="ECO:0007669"/>
    <property type="project" value="TreeGrafter"/>
</dbReference>
<keyword evidence="6" id="KW-1185">Reference proteome</keyword>
<dbReference type="InterPro" id="IPR000653">
    <property type="entry name" value="DegT/StrS_aminotransferase"/>
</dbReference>
<name>W0SI23_9PROT</name>
<dbReference type="PANTHER" id="PTHR30244:SF34">
    <property type="entry name" value="DTDP-4-AMINO-4,6-DIDEOXYGALACTOSE TRANSAMINASE"/>
    <property type="match status" value="1"/>
</dbReference>
<evidence type="ECO:0000313" key="6">
    <source>
        <dbReference type="Proteomes" id="UP000031637"/>
    </source>
</evidence>
<dbReference type="AlphaFoldDB" id="W0SI23"/>